<accession>A0A921FVP7</accession>
<feature type="transmembrane region" description="Helical" evidence="1">
    <location>
        <begin position="150"/>
        <end position="169"/>
    </location>
</feature>
<name>A0A921FVP7_SPOPS</name>
<feature type="transmembrane region" description="Helical" evidence="1">
    <location>
        <begin position="212"/>
        <end position="229"/>
    </location>
</feature>
<dbReference type="AlphaFoldDB" id="A0A921FVP7"/>
<sequence>MSAMILGGFLFFSISIGGGIAWLVSKLFQNSKAGLSLLCGGFLVGLLAVDIIPNALKMYKSFGIILGVLIGYLFFLVLRNLVHPSIGQSPSVYLLMFAILIHTIPLSMTIGSLMENSIVGITITASVILHHLPEGFALTTAFLAQRKKPWKLFLGFLGLSICFSLFIWVGHYVNLSIKEQGVLMGISIGLIAATSISEFILHNLKVVRAISFIGYILIGYLLSSLFHLLL</sequence>
<feature type="transmembrane region" description="Helical" evidence="1">
    <location>
        <begin position="181"/>
        <end position="200"/>
    </location>
</feature>
<gene>
    <name evidence="2" type="ORF">K8V56_02110</name>
</gene>
<keyword evidence="1" id="KW-1133">Transmembrane helix</keyword>
<feature type="transmembrane region" description="Helical" evidence="1">
    <location>
        <begin position="62"/>
        <end position="82"/>
    </location>
</feature>
<dbReference type="Proteomes" id="UP000698173">
    <property type="component" value="Unassembled WGS sequence"/>
</dbReference>
<feature type="transmembrane region" description="Helical" evidence="1">
    <location>
        <begin position="37"/>
        <end position="56"/>
    </location>
</feature>
<organism evidence="2 3">
    <name type="scientific">Sporosarcina psychrophila</name>
    <name type="common">Bacillus psychrophilus</name>
    <dbReference type="NCBI Taxonomy" id="1476"/>
    <lineage>
        <taxon>Bacteria</taxon>
        <taxon>Bacillati</taxon>
        <taxon>Bacillota</taxon>
        <taxon>Bacilli</taxon>
        <taxon>Bacillales</taxon>
        <taxon>Caryophanaceae</taxon>
        <taxon>Sporosarcina</taxon>
    </lineage>
</organism>
<evidence type="ECO:0000313" key="2">
    <source>
        <dbReference type="EMBL" id="HJF30558.1"/>
    </source>
</evidence>
<evidence type="ECO:0000313" key="3">
    <source>
        <dbReference type="Proteomes" id="UP000698173"/>
    </source>
</evidence>
<feature type="transmembrane region" description="Helical" evidence="1">
    <location>
        <begin position="6"/>
        <end position="25"/>
    </location>
</feature>
<dbReference type="EMBL" id="DYWT01000031">
    <property type="protein sequence ID" value="HJF30558.1"/>
    <property type="molecule type" value="Genomic_DNA"/>
</dbReference>
<keyword evidence="1" id="KW-0812">Transmembrane</keyword>
<keyword evidence="1" id="KW-0472">Membrane</keyword>
<feature type="transmembrane region" description="Helical" evidence="1">
    <location>
        <begin position="94"/>
        <end position="114"/>
    </location>
</feature>
<protein>
    <submittedName>
        <fullName evidence="2">Zinc transporter family protein</fullName>
    </submittedName>
</protein>
<proteinExistence type="predicted"/>
<reference evidence="2" key="1">
    <citation type="journal article" date="2021" name="PeerJ">
        <title>Extensive microbial diversity within the chicken gut microbiome revealed by metagenomics and culture.</title>
        <authorList>
            <person name="Gilroy R."/>
            <person name="Ravi A."/>
            <person name="Getino M."/>
            <person name="Pursley I."/>
            <person name="Horton D.L."/>
            <person name="Alikhan N.F."/>
            <person name="Baker D."/>
            <person name="Gharbi K."/>
            <person name="Hall N."/>
            <person name="Watson M."/>
            <person name="Adriaenssens E.M."/>
            <person name="Foster-Nyarko E."/>
            <person name="Jarju S."/>
            <person name="Secka A."/>
            <person name="Antonio M."/>
            <person name="Oren A."/>
            <person name="Chaudhuri R.R."/>
            <person name="La Ragione R."/>
            <person name="Hildebrand F."/>
            <person name="Pallen M.J."/>
        </authorList>
    </citation>
    <scope>NUCLEOTIDE SEQUENCE</scope>
    <source>
        <strain evidence="2">CHK171-7178</strain>
    </source>
</reference>
<evidence type="ECO:0000256" key="1">
    <source>
        <dbReference type="SAM" id="Phobius"/>
    </source>
</evidence>
<comment type="caution">
    <text evidence="2">The sequence shown here is derived from an EMBL/GenBank/DDBJ whole genome shotgun (WGS) entry which is preliminary data.</text>
</comment>
<reference evidence="2" key="2">
    <citation type="submission" date="2021-09" db="EMBL/GenBank/DDBJ databases">
        <authorList>
            <person name="Gilroy R."/>
        </authorList>
    </citation>
    <scope>NUCLEOTIDE SEQUENCE</scope>
    <source>
        <strain evidence="2">CHK171-7178</strain>
    </source>
</reference>